<feature type="region of interest" description="Disordered" evidence="1">
    <location>
        <begin position="1"/>
        <end position="21"/>
    </location>
</feature>
<evidence type="ECO:0000313" key="4">
    <source>
        <dbReference type="EMBL" id="CUS52523.1"/>
    </source>
</evidence>
<reference evidence="4" key="1">
    <citation type="submission" date="2015-10" db="EMBL/GenBank/DDBJ databases">
        <authorList>
            <person name="Gilbert D.G."/>
        </authorList>
    </citation>
    <scope>NUCLEOTIDE SEQUENCE</scope>
</reference>
<dbReference type="SUPFAM" id="SSF54637">
    <property type="entry name" value="Thioesterase/thiol ester dehydrase-isomerase"/>
    <property type="match status" value="1"/>
</dbReference>
<dbReference type="Pfam" id="PF20789">
    <property type="entry name" value="4HBT_3C"/>
    <property type="match status" value="1"/>
</dbReference>
<dbReference type="InterPro" id="IPR029069">
    <property type="entry name" value="HotDog_dom_sf"/>
</dbReference>
<evidence type="ECO:0000256" key="1">
    <source>
        <dbReference type="SAM" id="MobiDB-lite"/>
    </source>
</evidence>
<name>A0A161KGI2_9ZZZZ</name>
<proteinExistence type="predicted"/>
<dbReference type="Gene3D" id="2.40.160.210">
    <property type="entry name" value="Acyl-CoA thioesterase, double hotdog domain"/>
    <property type="match status" value="1"/>
</dbReference>
<dbReference type="InterPro" id="IPR042171">
    <property type="entry name" value="Acyl-CoA_hotdog"/>
</dbReference>
<feature type="domain" description="Acyl-CoA thioesterase-like N-terminal HotDog" evidence="2">
    <location>
        <begin position="56"/>
        <end position="133"/>
    </location>
</feature>
<sequence length="292" mass="32043">MVQPIRSHADSADGSEADSAQQSGAHLFDQALALAQVNTTDHRAAYEGQVHPAFKNINDPYGGWSAALLARAILNACDSELELVSLTTDYLSVPSGGRLQIDVDCDRSGRGTEFWRAVLTGRADTSPANRAIAILARRRDTLEWTEGSPPDVPSPEDCQTIDLPMAWSRVIEIRPTVDLPMSINRDTNFSAWVRFTPGRELDSIALVALADTPMPRLFQVIGRPEPVATVSMTVYLHATSADYAAVGDDYLLVDTRGARGGRGFYDQHATIWSRDGRLLVSTQQIVWYRTTQ</sequence>
<organism evidence="4">
    <name type="scientific">hydrothermal vent metagenome</name>
    <dbReference type="NCBI Taxonomy" id="652676"/>
    <lineage>
        <taxon>unclassified sequences</taxon>
        <taxon>metagenomes</taxon>
        <taxon>ecological metagenomes</taxon>
    </lineage>
</organism>
<dbReference type="InterPro" id="IPR049449">
    <property type="entry name" value="TesB_ACOT8-like_N"/>
</dbReference>
<dbReference type="AlphaFoldDB" id="A0A161KGI2"/>
<protein>
    <submittedName>
        <fullName evidence="4">TesB-like acyl-CoA thioesterase 2</fullName>
    </submittedName>
</protein>
<evidence type="ECO:0000259" key="2">
    <source>
        <dbReference type="Pfam" id="PF13622"/>
    </source>
</evidence>
<evidence type="ECO:0000259" key="3">
    <source>
        <dbReference type="Pfam" id="PF20789"/>
    </source>
</evidence>
<dbReference type="InterPro" id="IPR049450">
    <property type="entry name" value="ACOT8-like_C"/>
</dbReference>
<gene>
    <name evidence="4" type="ORF">MGWOODY_XGa2617</name>
</gene>
<feature type="domain" description="Acyl-CoA thioesterase-like C-terminal" evidence="3">
    <location>
        <begin position="155"/>
        <end position="286"/>
    </location>
</feature>
<dbReference type="Pfam" id="PF13622">
    <property type="entry name" value="4HBT_3"/>
    <property type="match status" value="1"/>
</dbReference>
<dbReference type="EMBL" id="CZRL01000082">
    <property type="protein sequence ID" value="CUS52523.1"/>
    <property type="molecule type" value="Genomic_DNA"/>
</dbReference>
<accession>A0A161KGI2</accession>